<dbReference type="Gene3D" id="1.10.287.130">
    <property type="match status" value="1"/>
</dbReference>
<name>X0Z6J0_9ZZZZ</name>
<feature type="non-terminal residue" evidence="10">
    <location>
        <position position="1"/>
    </location>
</feature>
<dbReference type="InterPro" id="IPR003594">
    <property type="entry name" value="HATPase_dom"/>
</dbReference>
<dbReference type="FunFam" id="3.30.565.10:FF:000037">
    <property type="entry name" value="Hybrid sensor histidine kinase/response regulator"/>
    <property type="match status" value="1"/>
</dbReference>
<dbReference type="Pfam" id="PF00512">
    <property type="entry name" value="HisKA"/>
    <property type="match status" value="1"/>
</dbReference>
<dbReference type="SUPFAM" id="SSF47384">
    <property type="entry name" value="Homodimeric domain of signal transducing histidine kinase"/>
    <property type="match status" value="1"/>
</dbReference>
<dbReference type="CDD" id="cd00075">
    <property type="entry name" value="HATPase"/>
    <property type="match status" value="1"/>
</dbReference>
<dbReference type="EMBL" id="BART01005787">
    <property type="protein sequence ID" value="GAG54042.1"/>
    <property type="molecule type" value="Genomic_DNA"/>
</dbReference>
<dbReference type="FunFam" id="1.10.287.130:FF:000001">
    <property type="entry name" value="Two-component sensor histidine kinase"/>
    <property type="match status" value="1"/>
</dbReference>
<comment type="caution">
    <text evidence="10">The sequence shown here is derived from an EMBL/GenBank/DDBJ whole genome shotgun (WGS) entry which is preliminary data.</text>
</comment>
<dbReference type="GO" id="GO:0005524">
    <property type="term" value="F:ATP binding"/>
    <property type="evidence" value="ECO:0007669"/>
    <property type="project" value="UniProtKB-KW"/>
</dbReference>
<dbReference type="InterPro" id="IPR050736">
    <property type="entry name" value="Sensor_HK_Regulatory"/>
</dbReference>
<dbReference type="PANTHER" id="PTHR43711:SF31">
    <property type="entry name" value="HISTIDINE KINASE"/>
    <property type="match status" value="1"/>
</dbReference>
<dbReference type="PROSITE" id="PS50109">
    <property type="entry name" value="HIS_KIN"/>
    <property type="match status" value="1"/>
</dbReference>
<proteinExistence type="predicted"/>
<protein>
    <recommendedName>
        <fullName evidence="2">histidine kinase</fullName>
        <ecNumber evidence="2">2.7.13.3</ecNumber>
    </recommendedName>
</protein>
<dbReference type="SMART" id="SM00388">
    <property type="entry name" value="HisKA"/>
    <property type="match status" value="1"/>
</dbReference>
<dbReference type="SUPFAM" id="SSF55874">
    <property type="entry name" value="ATPase domain of HSP90 chaperone/DNA topoisomerase II/histidine kinase"/>
    <property type="match status" value="1"/>
</dbReference>
<dbReference type="CDD" id="cd00082">
    <property type="entry name" value="HisKA"/>
    <property type="match status" value="1"/>
</dbReference>
<dbReference type="Pfam" id="PF02518">
    <property type="entry name" value="HATPase_c"/>
    <property type="match status" value="1"/>
</dbReference>
<keyword evidence="5" id="KW-0547">Nucleotide-binding</keyword>
<organism evidence="10">
    <name type="scientific">marine sediment metagenome</name>
    <dbReference type="NCBI Taxonomy" id="412755"/>
    <lineage>
        <taxon>unclassified sequences</taxon>
        <taxon>metagenomes</taxon>
        <taxon>ecological metagenomes</taxon>
    </lineage>
</organism>
<feature type="domain" description="Histidine kinase" evidence="9">
    <location>
        <begin position="3"/>
        <end position="221"/>
    </location>
</feature>
<dbReference type="InterPro" id="IPR036890">
    <property type="entry name" value="HATPase_C_sf"/>
</dbReference>
<dbReference type="InterPro" id="IPR003661">
    <property type="entry name" value="HisK_dim/P_dom"/>
</dbReference>
<dbReference type="PANTHER" id="PTHR43711">
    <property type="entry name" value="TWO-COMPONENT HISTIDINE KINASE"/>
    <property type="match status" value="1"/>
</dbReference>
<evidence type="ECO:0000256" key="6">
    <source>
        <dbReference type="ARBA" id="ARBA00022777"/>
    </source>
</evidence>
<dbReference type="GO" id="GO:0000155">
    <property type="term" value="F:phosphorelay sensor kinase activity"/>
    <property type="evidence" value="ECO:0007669"/>
    <property type="project" value="InterPro"/>
</dbReference>
<keyword evidence="4" id="KW-0808">Transferase</keyword>
<dbReference type="InterPro" id="IPR004358">
    <property type="entry name" value="Sig_transdc_His_kin-like_C"/>
</dbReference>
<comment type="catalytic activity">
    <reaction evidence="1">
        <text>ATP + protein L-histidine = ADP + protein N-phospho-L-histidine.</text>
        <dbReference type="EC" id="2.7.13.3"/>
    </reaction>
</comment>
<evidence type="ECO:0000256" key="4">
    <source>
        <dbReference type="ARBA" id="ARBA00022679"/>
    </source>
</evidence>
<keyword evidence="3" id="KW-0597">Phosphoprotein</keyword>
<accession>X0Z6J0</accession>
<keyword evidence="6" id="KW-0418">Kinase</keyword>
<dbReference type="AlphaFoldDB" id="X0Z6J0"/>
<dbReference type="Gene3D" id="3.30.565.10">
    <property type="entry name" value="Histidine kinase-like ATPase, C-terminal domain"/>
    <property type="match status" value="1"/>
</dbReference>
<keyword evidence="8" id="KW-0902">Two-component regulatory system</keyword>
<dbReference type="EC" id="2.7.13.3" evidence="2"/>
<dbReference type="SMART" id="SM00387">
    <property type="entry name" value="HATPase_c"/>
    <property type="match status" value="1"/>
</dbReference>
<keyword evidence="7" id="KW-0067">ATP-binding</keyword>
<sequence>VSSVSHEFKTPLTSIKALAERLQEGKVKDTSKAEQYFSVISQDTEKLIRLVKNILDFSKIEEGKKEYEFEDTDVGQLVAQQLENFRKGELQKDLKIHAQIPKDIPHLFVDGDTLSQAIINLLDNASKFSPDKKEIYVSVKKDEENVIIEVDDRGIGIHQDELNKIFDKFYQGKNTLRQIVKGTGLGLTLVKHTVEAHGGRISVESKIGQGSTFSLIFPIKGKEK</sequence>
<dbReference type="PRINTS" id="PR00344">
    <property type="entry name" value="BCTRLSENSOR"/>
</dbReference>
<evidence type="ECO:0000256" key="3">
    <source>
        <dbReference type="ARBA" id="ARBA00022553"/>
    </source>
</evidence>
<dbReference type="InterPro" id="IPR005467">
    <property type="entry name" value="His_kinase_dom"/>
</dbReference>
<dbReference type="InterPro" id="IPR036097">
    <property type="entry name" value="HisK_dim/P_sf"/>
</dbReference>
<gene>
    <name evidence="10" type="ORF">S01H4_13112</name>
</gene>
<reference evidence="10" key="1">
    <citation type="journal article" date="2014" name="Front. Microbiol.">
        <title>High frequency of phylogenetically diverse reductive dehalogenase-homologous genes in deep subseafloor sedimentary metagenomes.</title>
        <authorList>
            <person name="Kawai M."/>
            <person name="Futagami T."/>
            <person name="Toyoda A."/>
            <person name="Takaki Y."/>
            <person name="Nishi S."/>
            <person name="Hori S."/>
            <person name="Arai W."/>
            <person name="Tsubouchi T."/>
            <person name="Morono Y."/>
            <person name="Uchiyama I."/>
            <person name="Ito T."/>
            <person name="Fujiyama A."/>
            <person name="Inagaki F."/>
            <person name="Takami H."/>
        </authorList>
    </citation>
    <scope>NUCLEOTIDE SEQUENCE</scope>
    <source>
        <strain evidence="10">Expedition CK06-06</strain>
    </source>
</reference>
<evidence type="ECO:0000313" key="10">
    <source>
        <dbReference type="EMBL" id="GAG54042.1"/>
    </source>
</evidence>
<evidence type="ECO:0000259" key="9">
    <source>
        <dbReference type="PROSITE" id="PS50109"/>
    </source>
</evidence>
<evidence type="ECO:0000256" key="8">
    <source>
        <dbReference type="ARBA" id="ARBA00023012"/>
    </source>
</evidence>
<evidence type="ECO:0000256" key="7">
    <source>
        <dbReference type="ARBA" id="ARBA00022840"/>
    </source>
</evidence>
<evidence type="ECO:0000256" key="5">
    <source>
        <dbReference type="ARBA" id="ARBA00022741"/>
    </source>
</evidence>
<evidence type="ECO:0000256" key="2">
    <source>
        <dbReference type="ARBA" id="ARBA00012438"/>
    </source>
</evidence>
<evidence type="ECO:0000256" key="1">
    <source>
        <dbReference type="ARBA" id="ARBA00000085"/>
    </source>
</evidence>